<dbReference type="PANTHER" id="PTHR14074:SF16">
    <property type="entry name" value="ANTIVIRAL INNATE IMMUNE RESPONSE RECEPTOR RIG-I"/>
    <property type="match status" value="1"/>
</dbReference>
<dbReference type="InterPro" id="IPR038557">
    <property type="entry name" value="RLR_C_sf"/>
</dbReference>
<accession>A0A914Y1J4</accession>
<dbReference type="InterPro" id="IPR021673">
    <property type="entry name" value="RLR_CTR"/>
</dbReference>
<dbReference type="InterPro" id="IPR051363">
    <property type="entry name" value="RLR_Helicase"/>
</dbReference>
<dbReference type="InterPro" id="IPR001650">
    <property type="entry name" value="Helicase_C-like"/>
</dbReference>
<dbReference type="Gene3D" id="3.40.50.300">
    <property type="entry name" value="P-loop containing nucleotide triphosphate hydrolases"/>
    <property type="match status" value="1"/>
</dbReference>
<reference evidence="4" key="1">
    <citation type="submission" date="2022-11" db="UniProtKB">
        <authorList>
            <consortium name="WormBaseParasite"/>
        </authorList>
    </citation>
    <scope>IDENTIFICATION</scope>
</reference>
<dbReference type="SMART" id="SM00490">
    <property type="entry name" value="HELICc"/>
    <property type="match status" value="1"/>
</dbReference>
<dbReference type="PANTHER" id="PTHR14074">
    <property type="entry name" value="HELICASE WITH DEATH DOMAIN-RELATED"/>
    <property type="match status" value="1"/>
</dbReference>
<sequence length="426" mass="49591">MNYLEIRLDEFGSEELFKGKENSCILNPEKLADLRELYQNVKTRVEDTKQFMKSSEEKPILTKLIEILRYEKPTSRIIVFVDMRKVGSDLSKYLNTRPEIIELFGRNKVGYIASTNQASSKFGQTQAEQQLMLEKFKDGSINILVATSVAEEGLDVAACNMVLKYNSVGSEKSLTQRKGRARAKGSKAILLALEEKTMRREFENVRKEVLMNICIQALQVMSEHELTRRIKQKFDEMKAIAVEDKRRDEECKNYRNQIYELCCKECSRVFCKSDEIFSLNNNEYICCNRECWNDTKIKRRIGQKEKGNMVTIQCGEWLCYCGHRRGNVIKYGGTYLPSISSASFTIKLFDGPYETFPTKNTSWDWLKQYKFNVSPITTKELHEMAASLFNYNQQMYKEAEENGNIAALEALKEDKKPYRKNYFLRD</sequence>
<keyword evidence="3" id="KW-1185">Reference proteome</keyword>
<protein>
    <submittedName>
        <fullName evidence="4">RNA helicase</fullName>
    </submittedName>
</protein>
<feature type="domain" description="RLR CTR" evidence="2">
    <location>
        <begin position="249"/>
        <end position="380"/>
    </location>
</feature>
<name>A0A914Y1J4_9BILA</name>
<dbReference type="SUPFAM" id="SSF52540">
    <property type="entry name" value="P-loop containing nucleoside triphosphate hydrolases"/>
    <property type="match status" value="1"/>
</dbReference>
<dbReference type="WBParaSite" id="PSU_v2.g13327.t1">
    <property type="protein sequence ID" value="PSU_v2.g13327.t1"/>
    <property type="gene ID" value="PSU_v2.g13327"/>
</dbReference>
<dbReference type="Pfam" id="PF00271">
    <property type="entry name" value="Helicase_C"/>
    <property type="match status" value="1"/>
</dbReference>
<evidence type="ECO:0000313" key="3">
    <source>
        <dbReference type="Proteomes" id="UP000887577"/>
    </source>
</evidence>
<dbReference type="Proteomes" id="UP000887577">
    <property type="component" value="Unplaced"/>
</dbReference>
<evidence type="ECO:0000313" key="4">
    <source>
        <dbReference type="WBParaSite" id="PSU_v2.g13327.t1"/>
    </source>
</evidence>
<evidence type="ECO:0000259" key="1">
    <source>
        <dbReference type="PROSITE" id="PS51194"/>
    </source>
</evidence>
<dbReference type="PROSITE" id="PS51789">
    <property type="entry name" value="RLR_CTR"/>
    <property type="match status" value="1"/>
</dbReference>
<dbReference type="PROSITE" id="PS51194">
    <property type="entry name" value="HELICASE_CTER"/>
    <property type="match status" value="1"/>
</dbReference>
<dbReference type="InterPro" id="IPR027417">
    <property type="entry name" value="P-loop_NTPase"/>
</dbReference>
<feature type="domain" description="Helicase C-terminal" evidence="1">
    <location>
        <begin position="60"/>
        <end position="226"/>
    </location>
</feature>
<dbReference type="GO" id="GO:0005737">
    <property type="term" value="C:cytoplasm"/>
    <property type="evidence" value="ECO:0007669"/>
    <property type="project" value="TreeGrafter"/>
</dbReference>
<organism evidence="3 4">
    <name type="scientific">Panagrolaimus superbus</name>
    <dbReference type="NCBI Taxonomy" id="310955"/>
    <lineage>
        <taxon>Eukaryota</taxon>
        <taxon>Metazoa</taxon>
        <taxon>Ecdysozoa</taxon>
        <taxon>Nematoda</taxon>
        <taxon>Chromadorea</taxon>
        <taxon>Rhabditida</taxon>
        <taxon>Tylenchina</taxon>
        <taxon>Panagrolaimomorpha</taxon>
        <taxon>Panagrolaimoidea</taxon>
        <taxon>Panagrolaimidae</taxon>
        <taxon>Panagrolaimus</taxon>
    </lineage>
</organism>
<proteinExistence type="predicted"/>
<dbReference type="Gene3D" id="2.170.150.30">
    <property type="entry name" value="RIG-I-like receptor, C-terminal regulatory domain"/>
    <property type="match status" value="1"/>
</dbReference>
<dbReference type="Pfam" id="PF11648">
    <property type="entry name" value="RIG-I_C-RD"/>
    <property type="match status" value="1"/>
</dbReference>
<dbReference type="AlphaFoldDB" id="A0A914Y1J4"/>
<evidence type="ECO:0000259" key="2">
    <source>
        <dbReference type="PROSITE" id="PS51789"/>
    </source>
</evidence>